<reference evidence="1 3" key="2">
    <citation type="journal article" date="2014" name="BMC Genomics">
        <title>An improved genome release (version Mt4.0) for the model legume Medicago truncatula.</title>
        <authorList>
            <person name="Tang H."/>
            <person name="Krishnakumar V."/>
            <person name="Bidwell S."/>
            <person name="Rosen B."/>
            <person name="Chan A."/>
            <person name="Zhou S."/>
            <person name="Gentzbittel L."/>
            <person name="Childs K.L."/>
            <person name="Yandell M."/>
            <person name="Gundlach H."/>
            <person name="Mayer K.F."/>
            <person name="Schwartz D.C."/>
            <person name="Town C.D."/>
        </authorList>
    </citation>
    <scope>GENOME REANNOTATION</scope>
    <source>
        <strain evidence="1">A17</strain>
        <strain evidence="2 3">cv. Jemalong A17</strain>
    </source>
</reference>
<keyword evidence="3" id="KW-1185">Reference proteome</keyword>
<reference evidence="2" key="3">
    <citation type="submission" date="2015-04" db="UniProtKB">
        <authorList>
            <consortium name="EnsemblPlants"/>
        </authorList>
    </citation>
    <scope>IDENTIFICATION</scope>
    <source>
        <strain evidence="2">cv. Jemalong A17</strain>
    </source>
</reference>
<dbReference type="EnsemblPlants" id="KEH31726">
    <property type="protein sequence ID" value="KEH31726"/>
    <property type="gene ID" value="MTR_4g103785"/>
</dbReference>
<evidence type="ECO:0000313" key="1">
    <source>
        <dbReference type="EMBL" id="KEH31726.1"/>
    </source>
</evidence>
<reference evidence="1 3" key="1">
    <citation type="journal article" date="2011" name="Nature">
        <title>The Medicago genome provides insight into the evolution of rhizobial symbioses.</title>
        <authorList>
            <person name="Young N.D."/>
            <person name="Debelle F."/>
            <person name="Oldroyd G.E."/>
            <person name="Geurts R."/>
            <person name="Cannon S.B."/>
            <person name="Udvardi M.K."/>
            <person name="Benedito V.A."/>
            <person name="Mayer K.F."/>
            <person name="Gouzy J."/>
            <person name="Schoof H."/>
            <person name="Van de Peer Y."/>
            <person name="Proost S."/>
            <person name="Cook D.R."/>
            <person name="Meyers B.C."/>
            <person name="Spannagl M."/>
            <person name="Cheung F."/>
            <person name="De Mita S."/>
            <person name="Krishnakumar V."/>
            <person name="Gundlach H."/>
            <person name="Zhou S."/>
            <person name="Mudge J."/>
            <person name="Bharti A.K."/>
            <person name="Murray J.D."/>
            <person name="Naoumkina M.A."/>
            <person name="Rosen B."/>
            <person name="Silverstein K.A."/>
            <person name="Tang H."/>
            <person name="Rombauts S."/>
            <person name="Zhao P.X."/>
            <person name="Zhou P."/>
            <person name="Barbe V."/>
            <person name="Bardou P."/>
            <person name="Bechner M."/>
            <person name="Bellec A."/>
            <person name="Berger A."/>
            <person name="Berges H."/>
            <person name="Bidwell S."/>
            <person name="Bisseling T."/>
            <person name="Choisne N."/>
            <person name="Couloux A."/>
            <person name="Denny R."/>
            <person name="Deshpande S."/>
            <person name="Dai X."/>
            <person name="Doyle J.J."/>
            <person name="Dudez A.M."/>
            <person name="Farmer A.D."/>
            <person name="Fouteau S."/>
            <person name="Franken C."/>
            <person name="Gibelin C."/>
            <person name="Gish J."/>
            <person name="Goldstein S."/>
            <person name="Gonzalez A.J."/>
            <person name="Green P.J."/>
            <person name="Hallab A."/>
            <person name="Hartog M."/>
            <person name="Hua A."/>
            <person name="Humphray S.J."/>
            <person name="Jeong D.H."/>
            <person name="Jing Y."/>
            <person name="Jocker A."/>
            <person name="Kenton S.M."/>
            <person name="Kim D.J."/>
            <person name="Klee K."/>
            <person name="Lai H."/>
            <person name="Lang C."/>
            <person name="Lin S."/>
            <person name="Macmil S.L."/>
            <person name="Magdelenat G."/>
            <person name="Matthews L."/>
            <person name="McCorrison J."/>
            <person name="Monaghan E.L."/>
            <person name="Mun J.H."/>
            <person name="Najar F.Z."/>
            <person name="Nicholson C."/>
            <person name="Noirot C."/>
            <person name="O'Bleness M."/>
            <person name="Paule C.R."/>
            <person name="Poulain J."/>
            <person name="Prion F."/>
            <person name="Qin B."/>
            <person name="Qu C."/>
            <person name="Retzel E.F."/>
            <person name="Riddle C."/>
            <person name="Sallet E."/>
            <person name="Samain S."/>
            <person name="Samson N."/>
            <person name="Sanders I."/>
            <person name="Saurat O."/>
            <person name="Scarpelli C."/>
            <person name="Schiex T."/>
            <person name="Segurens B."/>
            <person name="Severin A.J."/>
            <person name="Sherrier D.J."/>
            <person name="Shi R."/>
            <person name="Sims S."/>
            <person name="Singer S.R."/>
            <person name="Sinharoy S."/>
            <person name="Sterck L."/>
            <person name="Viollet A."/>
            <person name="Wang B.B."/>
            <person name="Wang K."/>
            <person name="Wang M."/>
            <person name="Wang X."/>
            <person name="Warfsmann J."/>
            <person name="Weissenbach J."/>
            <person name="White D.D."/>
            <person name="White J.D."/>
            <person name="Wiley G.B."/>
            <person name="Wincker P."/>
            <person name="Xing Y."/>
            <person name="Yang L."/>
            <person name="Yao Z."/>
            <person name="Ying F."/>
            <person name="Zhai J."/>
            <person name="Zhou L."/>
            <person name="Zuber A."/>
            <person name="Denarie J."/>
            <person name="Dixon R.A."/>
            <person name="May G.D."/>
            <person name="Schwartz D.C."/>
            <person name="Rogers J."/>
            <person name="Quetier F."/>
            <person name="Town C.D."/>
            <person name="Roe B.A."/>
        </authorList>
    </citation>
    <scope>NUCLEOTIDE SEQUENCE [LARGE SCALE GENOMIC DNA]</scope>
    <source>
        <strain evidence="1">A17</strain>
        <strain evidence="2 3">cv. Jemalong A17</strain>
    </source>
</reference>
<name>A0A072UQU1_MEDTR</name>
<dbReference type="Proteomes" id="UP000002051">
    <property type="component" value="Chromosome 4"/>
</dbReference>
<proteinExistence type="predicted"/>
<dbReference type="EMBL" id="CM001220">
    <property type="protein sequence ID" value="KEH31726.1"/>
    <property type="molecule type" value="Genomic_DNA"/>
</dbReference>
<dbReference type="HOGENOM" id="CLU_2430415_0_0_1"/>
<gene>
    <name evidence="1" type="ordered locus">MTR_4g103785</name>
</gene>
<evidence type="ECO:0000313" key="3">
    <source>
        <dbReference type="Proteomes" id="UP000002051"/>
    </source>
</evidence>
<evidence type="ECO:0000313" key="2">
    <source>
        <dbReference type="EnsemblPlants" id="KEH31726"/>
    </source>
</evidence>
<organism evidence="1 3">
    <name type="scientific">Medicago truncatula</name>
    <name type="common">Barrel medic</name>
    <name type="synonym">Medicago tribuloides</name>
    <dbReference type="NCBI Taxonomy" id="3880"/>
    <lineage>
        <taxon>Eukaryota</taxon>
        <taxon>Viridiplantae</taxon>
        <taxon>Streptophyta</taxon>
        <taxon>Embryophyta</taxon>
        <taxon>Tracheophyta</taxon>
        <taxon>Spermatophyta</taxon>
        <taxon>Magnoliopsida</taxon>
        <taxon>eudicotyledons</taxon>
        <taxon>Gunneridae</taxon>
        <taxon>Pentapetalae</taxon>
        <taxon>rosids</taxon>
        <taxon>fabids</taxon>
        <taxon>Fabales</taxon>
        <taxon>Fabaceae</taxon>
        <taxon>Papilionoideae</taxon>
        <taxon>50 kb inversion clade</taxon>
        <taxon>NPAAA clade</taxon>
        <taxon>Hologalegina</taxon>
        <taxon>IRL clade</taxon>
        <taxon>Trifolieae</taxon>
        <taxon>Medicago</taxon>
    </lineage>
</organism>
<evidence type="ECO:0008006" key="4">
    <source>
        <dbReference type="Google" id="ProtNLM"/>
    </source>
</evidence>
<accession>A0A072UQU1</accession>
<protein>
    <recommendedName>
        <fullName evidence="4">Heat shock protein 70 family</fullName>
    </recommendedName>
</protein>
<sequence length="91" mass="10115">MVIPTFAATLRWWWCGGNRPCKANTGDQDKEAINSFIQVLFSQKPSIHIALLIRMTEPEIAIGIDIGTSPCRVSVWKGTQEGVGRMVFLPI</sequence>
<dbReference type="AlphaFoldDB" id="A0A072UQU1"/>